<proteinExistence type="predicted"/>
<dbReference type="HOGENOM" id="CLU_105716_2_1_12"/>
<dbReference type="Pfam" id="PF10107">
    <property type="entry name" value="Endonuc_Holl"/>
    <property type="match status" value="1"/>
</dbReference>
<keyword evidence="4" id="KW-1185">Reference proteome</keyword>
<dbReference type="EMBL" id="CP001841">
    <property type="protein sequence ID" value="AEF83480.1"/>
    <property type="molecule type" value="Genomic_DNA"/>
</dbReference>
<dbReference type="AlphaFoldDB" id="F5Y820"/>
<evidence type="ECO:0000313" key="4">
    <source>
        <dbReference type="Proteomes" id="UP000009222"/>
    </source>
</evidence>
<evidence type="ECO:0000256" key="1">
    <source>
        <dbReference type="SAM" id="Phobius"/>
    </source>
</evidence>
<feature type="transmembrane region" description="Helical" evidence="1">
    <location>
        <begin position="6"/>
        <end position="26"/>
    </location>
</feature>
<feature type="domain" description="Holliday junction resolvase-related" evidence="2">
    <location>
        <begin position="36"/>
        <end position="141"/>
    </location>
</feature>
<keyword evidence="1" id="KW-1133">Transmembrane helix</keyword>
<organism evidence="3 4">
    <name type="scientific">Leadbettera azotonutricia (strain ATCC BAA-888 / DSM 13862 / ZAS-9)</name>
    <name type="common">Treponema azotonutricium</name>
    <dbReference type="NCBI Taxonomy" id="545695"/>
    <lineage>
        <taxon>Bacteria</taxon>
        <taxon>Pseudomonadati</taxon>
        <taxon>Spirochaetota</taxon>
        <taxon>Spirochaetia</taxon>
        <taxon>Spirochaetales</taxon>
        <taxon>Breznakiellaceae</taxon>
        <taxon>Leadbettera</taxon>
    </lineage>
</organism>
<evidence type="ECO:0000313" key="3">
    <source>
        <dbReference type="EMBL" id="AEF83480.1"/>
    </source>
</evidence>
<dbReference type="eggNOG" id="COG4741">
    <property type="taxonomic scope" value="Bacteria"/>
</dbReference>
<reference evidence="3 4" key="2">
    <citation type="journal article" date="2011" name="ISME J.">
        <title>RNA-seq reveals cooperative metabolic interactions between two termite-gut spirochete species in co-culture.</title>
        <authorList>
            <person name="Rosenthal A.Z."/>
            <person name="Matson E.G."/>
            <person name="Eldar A."/>
            <person name="Leadbetter J.R."/>
        </authorList>
    </citation>
    <scope>NUCLEOTIDE SEQUENCE [LARGE SCALE GENOMIC DNA]</scope>
    <source>
        <strain evidence="4">ATCC BAA-888 / DSM 13862 / ZAS-9</strain>
    </source>
</reference>
<keyword evidence="1" id="KW-0812">Transmembrane</keyword>
<dbReference type="Proteomes" id="UP000009222">
    <property type="component" value="Chromosome"/>
</dbReference>
<gene>
    <name evidence="3" type="ordered locus">TREAZ_2286</name>
</gene>
<reference evidence="4" key="1">
    <citation type="submission" date="2009-12" db="EMBL/GenBank/DDBJ databases">
        <title>Complete sequence of Treponema azotonutricium strain ZAS-9.</title>
        <authorList>
            <person name="Tetu S.G."/>
            <person name="Matson E."/>
            <person name="Ren Q."/>
            <person name="Seshadri R."/>
            <person name="Elbourne L."/>
            <person name="Hassan K.A."/>
            <person name="Durkin A."/>
            <person name="Radune D."/>
            <person name="Mohamoud Y."/>
            <person name="Shay R."/>
            <person name="Jin S."/>
            <person name="Zhang X."/>
            <person name="Lucey K."/>
            <person name="Ballor N.R."/>
            <person name="Ottesen E."/>
            <person name="Rosenthal R."/>
            <person name="Allen A."/>
            <person name="Leadbetter J.R."/>
            <person name="Paulsen I.T."/>
        </authorList>
    </citation>
    <scope>NUCLEOTIDE SEQUENCE [LARGE SCALE GENOMIC DNA]</scope>
    <source>
        <strain evidence="4">ATCC BAA-888 / DSM 13862 / ZAS-9</strain>
    </source>
</reference>
<dbReference type="InterPro" id="IPR019287">
    <property type="entry name" value="Hday_junct_resolvase-rel_dom"/>
</dbReference>
<dbReference type="STRING" id="545695.TREAZ_2286"/>
<sequence length="143" mass="16104">MENLNPQTIALLCVILVFCLLFLFLGRKMGLHQGRRQERAEWEGGRVEEIVKARLKQSRAVLGGLVSEQMAPLLPDFPFDPGDCRFIGKPVDFIVFKGMNAKAIDEVIFLEVKSGASRTLNDQEKRLRDAVLAGRVSWAEFDV</sequence>
<dbReference type="InParanoid" id="F5Y820"/>
<protein>
    <recommendedName>
        <fullName evidence="2">Holliday junction resolvase-related domain-containing protein</fullName>
    </recommendedName>
</protein>
<evidence type="ECO:0000259" key="2">
    <source>
        <dbReference type="Pfam" id="PF10107"/>
    </source>
</evidence>
<name>F5Y820_LEAAZ</name>
<accession>F5Y820</accession>
<dbReference type="KEGG" id="taz:TREAZ_2286"/>
<keyword evidence="1" id="KW-0472">Membrane</keyword>
<dbReference type="OrthoDB" id="37460at2"/>